<dbReference type="NCBIfam" id="NF005255">
    <property type="entry name" value="PRK06762.2-2"/>
    <property type="match status" value="1"/>
</dbReference>
<dbReference type="SUPFAM" id="SSF52540">
    <property type="entry name" value="P-loop containing nucleoside triphosphate hydrolases"/>
    <property type="match status" value="1"/>
</dbReference>
<name>A0ABW1TEU4_9LACO</name>
<sequence>MMTKLIVLRGNSGCGKTTTAQRVWEQLAPDCLLISQDVVRRQICHAPDRKGNASIQVMADLITWGETQGFSTIVLEGILKRSVYGDWLSLLQRQWGERLISVYFNVPFATTLARNQQKQSPFTEEQLRQWWLGQDGLGNEMIIFGAQEKVTDQAKILMKAATANEPATEQKPANPKTGLTGQER</sequence>
<organism evidence="2 3">
    <name type="scientific">Levilactobacillus fujinensis</name>
    <dbReference type="NCBI Taxonomy" id="2486024"/>
    <lineage>
        <taxon>Bacteria</taxon>
        <taxon>Bacillati</taxon>
        <taxon>Bacillota</taxon>
        <taxon>Bacilli</taxon>
        <taxon>Lactobacillales</taxon>
        <taxon>Lactobacillaceae</taxon>
        <taxon>Levilactobacillus</taxon>
    </lineage>
</organism>
<dbReference type="InterPro" id="IPR027417">
    <property type="entry name" value="P-loop_NTPase"/>
</dbReference>
<comment type="caution">
    <text evidence="2">The sequence shown here is derived from an EMBL/GenBank/DDBJ whole genome shotgun (WGS) entry which is preliminary data.</text>
</comment>
<dbReference type="Pfam" id="PF13671">
    <property type="entry name" value="AAA_33"/>
    <property type="match status" value="1"/>
</dbReference>
<accession>A0ABW1TEU4</accession>
<dbReference type="RefSeq" id="WP_125685498.1">
    <property type="nucleotide sequence ID" value="NZ_JBHSSI010000022.1"/>
</dbReference>
<proteinExistence type="predicted"/>
<protein>
    <submittedName>
        <fullName evidence="2">AAA family ATPase</fullName>
    </submittedName>
</protein>
<evidence type="ECO:0000313" key="3">
    <source>
        <dbReference type="Proteomes" id="UP001596283"/>
    </source>
</evidence>
<evidence type="ECO:0000256" key="1">
    <source>
        <dbReference type="SAM" id="MobiDB-lite"/>
    </source>
</evidence>
<dbReference type="Gene3D" id="3.40.50.300">
    <property type="entry name" value="P-loop containing nucleotide triphosphate hydrolases"/>
    <property type="match status" value="1"/>
</dbReference>
<dbReference type="EMBL" id="JBHSSI010000022">
    <property type="protein sequence ID" value="MFC6259819.1"/>
    <property type="molecule type" value="Genomic_DNA"/>
</dbReference>
<feature type="region of interest" description="Disordered" evidence="1">
    <location>
        <begin position="161"/>
        <end position="184"/>
    </location>
</feature>
<keyword evidence="3" id="KW-1185">Reference proteome</keyword>
<dbReference type="Proteomes" id="UP001596283">
    <property type="component" value="Unassembled WGS sequence"/>
</dbReference>
<reference evidence="3" key="1">
    <citation type="journal article" date="2019" name="Int. J. Syst. Evol. Microbiol.">
        <title>The Global Catalogue of Microorganisms (GCM) 10K type strain sequencing project: providing services to taxonomists for standard genome sequencing and annotation.</title>
        <authorList>
            <consortium name="The Broad Institute Genomics Platform"/>
            <consortium name="The Broad Institute Genome Sequencing Center for Infectious Disease"/>
            <person name="Wu L."/>
            <person name="Ma J."/>
        </authorList>
    </citation>
    <scope>NUCLEOTIDE SEQUENCE [LARGE SCALE GENOMIC DNA]</scope>
    <source>
        <strain evidence="3">CCM 8908</strain>
    </source>
</reference>
<evidence type="ECO:0000313" key="2">
    <source>
        <dbReference type="EMBL" id="MFC6259819.1"/>
    </source>
</evidence>
<gene>
    <name evidence="2" type="ORF">ACFP1C_02570</name>
</gene>